<feature type="region of interest" description="Disordered" evidence="1">
    <location>
        <begin position="91"/>
        <end position="111"/>
    </location>
</feature>
<proteinExistence type="predicted"/>
<keyword evidence="3" id="KW-1185">Reference proteome</keyword>
<evidence type="ECO:0000313" key="2">
    <source>
        <dbReference type="EMBL" id="ODQ67691.1"/>
    </source>
</evidence>
<organism evidence="2 3">
    <name type="scientific">Nadsonia fulvescens var. elongata DSM 6958</name>
    <dbReference type="NCBI Taxonomy" id="857566"/>
    <lineage>
        <taxon>Eukaryota</taxon>
        <taxon>Fungi</taxon>
        <taxon>Dikarya</taxon>
        <taxon>Ascomycota</taxon>
        <taxon>Saccharomycotina</taxon>
        <taxon>Dipodascomycetes</taxon>
        <taxon>Dipodascales</taxon>
        <taxon>Dipodascales incertae sedis</taxon>
        <taxon>Nadsonia</taxon>
    </lineage>
</organism>
<protein>
    <submittedName>
        <fullName evidence="2">Uncharacterized protein</fullName>
    </submittedName>
</protein>
<dbReference type="EMBL" id="KV454406">
    <property type="protein sequence ID" value="ODQ67691.1"/>
    <property type="molecule type" value="Genomic_DNA"/>
</dbReference>
<evidence type="ECO:0000256" key="1">
    <source>
        <dbReference type="SAM" id="MobiDB-lite"/>
    </source>
</evidence>
<dbReference type="Proteomes" id="UP000095009">
    <property type="component" value="Unassembled WGS sequence"/>
</dbReference>
<reference evidence="2 3" key="1">
    <citation type="journal article" date="2016" name="Proc. Natl. Acad. Sci. U.S.A.">
        <title>Comparative genomics of biotechnologically important yeasts.</title>
        <authorList>
            <person name="Riley R."/>
            <person name="Haridas S."/>
            <person name="Wolfe K.H."/>
            <person name="Lopes M.R."/>
            <person name="Hittinger C.T."/>
            <person name="Goeker M."/>
            <person name="Salamov A.A."/>
            <person name="Wisecaver J.H."/>
            <person name="Long T.M."/>
            <person name="Calvey C.H."/>
            <person name="Aerts A.L."/>
            <person name="Barry K.W."/>
            <person name="Choi C."/>
            <person name="Clum A."/>
            <person name="Coughlan A.Y."/>
            <person name="Deshpande S."/>
            <person name="Douglass A.P."/>
            <person name="Hanson S.J."/>
            <person name="Klenk H.-P."/>
            <person name="LaButti K.M."/>
            <person name="Lapidus A."/>
            <person name="Lindquist E.A."/>
            <person name="Lipzen A.M."/>
            <person name="Meier-Kolthoff J.P."/>
            <person name="Ohm R.A."/>
            <person name="Otillar R.P."/>
            <person name="Pangilinan J.L."/>
            <person name="Peng Y."/>
            <person name="Rokas A."/>
            <person name="Rosa C.A."/>
            <person name="Scheuner C."/>
            <person name="Sibirny A.A."/>
            <person name="Slot J.C."/>
            <person name="Stielow J.B."/>
            <person name="Sun H."/>
            <person name="Kurtzman C.P."/>
            <person name="Blackwell M."/>
            <person name="Grigoriev I.V."/>
            <person name="Jeffries T.W."/>
        </authorList>
    </citation>
    <scope>NUCLEOTIDE SEQUENCE [LARGE SCALE GENOMIC DNA]</scope>
    <source>
        <strain evidence="2 3">DSM 6958</strain>
    </source>
</reference>
<evidence type="ECO:0000313" key="3">
    <source>
        <dbReference type="Proteomes" id="UP000095009"/>
    </source>
</evidence>
<sequence length="111" mass="13050">MNQVLILPEVFETFYDRALVQFANLKIMLLNFCLGPQVNSDTRYHPGLVDPYACINEKIHQTWMISYVAMIMIMYPHSALATRQLPRRPTCINNKFEDNTKNDDSFNDYDR</sequence>
<gene>
    <name evidence="2" type="ORF">NADFUDRAFT_48366</name>
</gene>
<name>A0A1E3PQK0_9ASCO</name>
<accession>A0A1E3PQK0</accession>
<dbReference type="AlphaFoldDB" id="A0A1E3PQK0"/>
<feature type="compositionally biased region" description="Basic and acidic residues" evidence="1">
    <location>
        <begin position="95"/>
        <end position="111"/>
    </location>
</feature>